<dbReference type="Gene3D" id="1.20.1250.20">
    <property type="entry name" value="MFS general substrate transporter like domains"/>
    <property type="match status" value="1"/>
</dbReference>
<comment type="subcellular location">
    <subcellularLocation>
        <location evidence="1">Membrane</location>
        <topology evidence="1">Multi-pass membrane protein</topology>
    </subcellularLocation>
</comment>
<feature type="transmembrane region" description="Helical" evidence="6">
    <location>
        <begin position="37"/>
        <end position="56"/>
    </location>
</feature>
<evidence type="ECO:0000256" key="3">
    <source>
        <dbReference type="ARBA" id="ARBA00022692"/>
    </source>
</evidence>
<feature type="transmembrane region" description="Helical" evidence="6">
    <location>
        <begin position="158"/>
        <end position="177"/>
    </location>
</feature>
<feature type="transmembrane region" description="Helical" evidence="6">
    <location>
        <begin position="94"/>
        <end position="115"/>
    </location>
</feature>
<organism evidence="7 8">
    <name type="scientific">Blepharisma stoltei</name>
    <dbReference type="NCBI Taxonomy" id="1481888"/>
    <lineage>
        <taxon>Eukaryota</taxon>
        <taxon>Sar</taxon>
        <taxon>Alveolata</taxon>
        <taxon>Ciliophora</taxon>
        <taxon>Postciliodesmatophora</taxon>
        <taxon>Heterotrichea</taxon>
        <taxon>Heterotrichida</taxon>
        <taxon>Blepharismidae</taxon>
        <taxon>Blepharisma</taxon>
    </lineage>
</organism>
<evidence type="ECO:0000256" key="2">
    <source>
        <dbReference type="ARBA" id="ARBA00022448"/>
    </source>
</evidence>
<evidence type="ECO:0000256" key="4">
    <source>
        <dbReference type="ARBA" id="ARBA00022989"/>
    </source>
</evidence>
<dbReference type="AlphaFoldDB" id="A0AAU9IXK5"/>
<dbReference type="PANTHER" id="PTHR23511:SF5">
    <property type="entry name" value="MAJOR FACILITATOR-TYPE TRANSPORTER HXNZ-RELATED"/>
    <property type="match status" value="1"/>
</dbReference>
<sequence>MLFAITIALNEISFSTLLGFMPIFLDRVHAKIENDAQLYYTLIIQQSASLPGISLSSYLIETRLGRKWTVSLSFLFMGLSIFLFYSAVNYPMLLVFSSIQTCFNYIGYSAWYAMVSEFYPTGIRSGTLGWLSFCDKFFGLIAVSIIGALLGLPGGLEISIFICSFSCICSGIISMFLPETKTINLL</sequence>
<name>A0AAU9IXK5_9CILI</name>
<feature type="transmembrane region" description="Helical" evidence="6">
    <location>
        <begin position="127"/>
        <end position="152"/>
    </location>
</feature>
<dbReference type="InterPro" id="IPR036259">
    <property type="entry name" value="MFS_trans_sf"/>
</dbReference>
<dbReference type="InterPro" id="IPR011701">
    <property type="entry name" value="MFS"/>
</dbReference>
<dbReference type="PANTHER" id="PTHR23511">
    <property type="entry name" value="SYNAPTIC VESICLE GLYCOPROTEIN 2"/>
    <property type="match status" value="1"/>
</dbReference>
<feature type="transmembrane region" description="Helical" evidence="6">
    <location>
        <begin position="68"/>
        <end position="88"/>
    </location>
</feature>
<keyword evidence="3 6" id="KW-0812">Transmembrane</keyword>
<evidence type="ECO:0000256" key="5">
    <source>
        <dbReference type="ARBA" id="ARBA00023136"/>
    </source>
</evidence>
<protein>
    <recommendedName>
        <fullName evidence="9">Major facilitator superfamily (MFS) profile domain-containing protein</fullName>
    </recommendedName>
</protein>
<reference evidence="7" key="1">
    <citation type="submission" date="2021-09" db="EMBL/GenBank/DDBJ databases">
        <authorList>
            <consortium name="AG Swart"/>
            <person name="Singh M."/>
            <person name="Singh A."/>
            <person name="Seah K."/>
            <person name="Emmerich C."/>
        </authorList>
    </citation>
    <scope>NUCLEOTIDE SEQUENCE</scope>
    <source>
        <strain evidence="7">ATCC30299</strain>
    </source>
</reference>
<proteinExistence type="predicted"/>
<comment type="caution">
    <text evidence="7">The sequence shown here is derived from an EMBL/GenBank/DDBJ whole genome shotgun (WGS) entry which is preliminary data.</text>
</comment>
<evidence type="ECO:0000256" key="6">
    <source>
        <dbReference type="SAM" id="Phobius"/>
    </source>
</evidence>
<dbReference type="GO" id="GO:0022857">
    <property type="term" value="F:transmembrane transporter activity"/>
    <property type="evidence" value="ECO:0007669"/>
    <property type="project" value="InterPro"/>
</dbReference>
<keyword evidence="2" id="KW-0813">Transport</keyword>
<keyword evidence="4 6" id="KW-1133">Transmembrane helix</keyword>
<evidence type="ECO:0000256" key="1">
    <source>
        <dbReference type="ARBA" id="ARBA00004141"/>
    </source>
</evidence>
<keyword evidence="8" id="KW-1185">Reference proteome</keyword>
<dbReference type="EMBL" id="CAJZBQ010000019">
    <property type="protein sequence ID" value="CAG9317875.1"/>
    <property type="molecule type" value="Genomic_DNA"/>
</dbReference>
<evidence type="ECO:0008006" key="9">
    <source>
        <dbReference type="Google" id="ProtNLM"/>
    </source>
</evidence>
<keyword evidence="5 6" id="KW-0472">Membrane</keyword>
<dbReference type="Pfam" id="PF07690">
    <property type="entry name" value="MFS_1"/>
    <property type="match status" value="1"/>
</dbReference>
<feature type="transmembrane region" description="Helical" evidence="6">
    <location>
        <begin position="7"/>
        <end position="25"/>
    </location>
</feature>
<dbReference type="SUPFAM" id="SSF103473">
    <property type="entry name" value="MFS general substrate transporter"/>
    <property type="match status" value="1"/>
</dbReference>
<gene>
    <name evidence="7" type="ORF">BSTOLATCC_MIC20180</name>
</gene>
<dbReference type="GO" id="GO:0016020">
    <property type="term" value="C:membrane"/>
    <property type="evidence" value="ECO:0007669"/>
    <property type="project" value="UniProtKB-SubCell"/>
</dbReference>
<accession>A0AAU9IXK5</accession>
<dbReference type="Proteomes" id="UP001162131">
    <property type="component" value="Unassembled WGS sequence"/>
</dbReference>
<evidence type="ECO:0000313" key="7">
    <source>
        <dbReference type="EMBL" id="CAG9317875.1"/>
    </source>
</evidence>
<evidence type="ECO:0000313" key="8">
    <source>
        <dbReference type="Proteomes" id="UP001162131"/>
    </source>
</evidence>